<dbReference type="Pfam" id="PF13511">
    <property type="entry name" value="DUF4124"/>
    <property type="match status" value="1"/>
</dbReference>
<evidence type="ECO:0000259" key="3">
    <source>
        <dbReference type="Pfam" id="PF00462"/>
    </source>
</evidence>
<feature type="signal peptide" evidence="2">
    <location>
        <begin position="1"/>
        <end position="17"/>
    </location>
</feature>
<evidence type="ECO:0000259" key="4">
    <source>
        <dbReference type="Pfam" id="PF13511"/>
    </source>
</evidence>
<dbReference type="InterPro" id="IPR025392">
    <property type="entry name" value="DUF4124"/>
</dbReference>
<dbReference type="EMBL" id="JBHSBU010000001">
    <property type="protein sequence ID" value="MFC4161077.1"/>
    <property type="molecule type" value="Genomic_DNA"/>
</dbReference>
<protein>
    <submittedName>
        <fullName evidence="5">Glutaredoxin family protein</fullName>
    </submittedName>
</protein>
<feature type="domain" description="DUF4124" evidence="4">
    <location>
        <begin position="9"/>
        <end position="49"/>
    </location>
</feature>
<reference evidence="6" key="1">
    <citation type="journal article" date="2019" name="Int. J. Syst. Evol. Microbiol.">
        <title>The Global Catalogue of Microorganisms (GCM) 10K type strain sequencing project: providing services to taxonomists for standard genome sequencing and annotation.</title>
        <authorList>
            <consortium name="The Broad Institute Genomics Platform"/>
            <consortium name="The Broad Institute Genome Sequencing Center for Infectious Disease"/>
            <person name="Wu L."/>
            <person name="Ma J."/>
        </authorList>
    </citation>
    <scope>NUCLEOTIDE SEQUENCE [LARGE SCALE GENOMIC DNA]</scope>
    <source>
        <strain evidence="6">LMG 29894</strain>
    </source>
</reference>
<dbReference type="PROSITE" id="PS51354">
    <property type="entry name" value="GLUTAREDOXIN_2"/>
    <property type="match status" value="1"/>
</dbReference>
<dbReference type="Gene3D" id="3.40.30.10">
    <property type="entry name" value="Glutaredoxin"/>
    <property type="match status" value="1"/>
</dbReference>
<gene>
    <name evidence="5" type="ORF">ACFOW7_17205</name>
</gene>
<dbReference type="SUPFAM" id="SSF52833">
    <property type="entry name" value="Thioredoxin-like"/>
    <property type="match status" value="1"/>
</dbReference>
<proteinExistence type="predicted"/>
<feature type="region of interest" description="Disordered" evidence="1">
    <location>
        <begin position="140"/>
        <end position="169"/>
    </location>
</feature>
<evidence type="ECO:0000256" key="2">
    <source>
        <dbReference type="SAM" id="SignalP"/>
    </source>
</evidence>
<dbReference type="InterPro" id="IPR036249">
    <property type="entry name" value="Thioredoxin-like_sf"/>
</dbReference>
<name>A0ABV8MVS5_9NEIS</name>
<evidence type="ECO:0000313" key="5">
    <source>
        <dbReference type="EMBL" id="MFC4161077.1"/>
    </source>
</evidence>
<feature type="compositionally biased region" description="Basic and acidic residues" evidence="1">
    <location>
        <begin position="159"/>
        <end position="169"/>
    </location>
</feature>
<dbReference type="Pfam" id="PF00462">
    <property type="entry name" value="Glutaredoxin"/>
    <property type="match status" value="1"/>
</dbReference>
<evidence type="ECO:0000313" key="6">
    <source>
        <dbReference type="Proteomes" id="UP001595791"/>
    </source>
</evidence>
<comment type="caution">
    <text evidence="5">The sequence shown here is derived from an EMBL/GenBank/DDBJ whole genome shotgun (WGS) entry which is preliminary data.</text>
</comment>
<dbReference type="InterPro" id="IPR002109">
    <property type="entry name" value="Glutaredoxin"/>
</dbReference>
<organism evidence="5 6">
    <name type="scientific">Chitinimonas lacunae</name>
    <dbReference type="NCBI Taxonomy" id="1963018"/>
    <lineage>
        <taxon>Bacteria</taxon>
        <taxon>Pseudomonadati</taxon>
        <taxon>Pseudomonadota</taxon>
        <taxon>Betaproteobacteria</taxon>
        <taxon>Neisseriales</taxon>
        <taxon>Chitinibacteraceae</taxon>
        <taxon>Chitinimonas</taxon>
    </lineage>
</organism>
<feature type="domain" description="Glutaredoxin" evidence="3">
    <location>
        <begin position="81"/>
        <end position="126"/>
    </location>
</feature>
<dbReference type="Proteomes" id="UP001595791">
    <property type="component" value="Unassembled WGS sequence"/>
</dbReference>
<accession>A0ABV8MVS5</accession>
<evidence type="ECO:0000256" key="1">
    <source>
        <dbReference type="SAM" id="MobiDB-lite"/>
    </source>
</evidence>
<dbReference type="RefSeq" id="WP_378166607.1">
    <property type="nucleotide sequence ID" value="NZ_JBHSBU010000001.1"/>
</dbReference>
<keyword evidence="2" id="KW-0732">Signal</keyword>
<dbReference type="CDD" id="cd02976">
    <property type="entry name" value="NrdH"/>
    <property type="match status" value="1"/>
</dbReference>
<keyword evidence="6" id="KW-1185">Reference proteome</keyword>
<sequence length="169" mass="18252">MKRLAIVIALLVPFAHAAGKVYSWKDANGNVIYSDQPPPGQKVEEKAVKTNNIQTSGGGYEMREAIRKNPVTLWANNCGEACDQAKALLTKRGVPYSLRNPESNERDLEELKRLSGAAVVPVLQVGTAVNKGFRESSWHAALDGAGYPRSADPTVKAGPKAEEKQPAQN</sequence>
<feature type="chain" id="PRO_5047067382" evidence="2">
    <location>
        <begin position="18"/>
        <end position="169"/>
    </location>
</feature>